<name>A0A6A5Z2N4_9PLEO</name>
<protein>
    <submittedName>
        <fullName evidence="2">Uncharacterized protein</fullName>
    </submittedName>
</protein>
<keyword evidence="3" id="KW-1185">Reference proteome</keyword>
<evidence type="ECO:0000313" key="3">
    <source>
        <dbReference type="Proteomes" id="UP000799770"/>
    </source>
</evidence>
<gene>
    <name evidence="2" type="ORF">BDV96DRAFT_648240</name>
</gene>
<sequence>MSDHLLHQVKLLRRNMQNEGDDGDLGEDTASDLSGADSDNGGYEPPFDDVASMEGKSITKHTGLTPMYVPHWTNQDAFREFYQNWKDSIRAAYGVGLRDFRPVTSERPVTKKQLGEHLTQVFHPRRGELMGYIRFKYNENNEGILEMTNFGANLQLWHISMGGTNKRNNEDLAGEHGDGLKSSMNHLRRFPQNYPCHMESSSARWTWFFNQGNELDCKVFKLPPDEIQKRKEATEGKPRTTEARIWEDTSIFVGGRGKKLPLWEFRNMLKVTIDLELPAGIFQTPYGDLILDQALAQNIYLKPLLLGSGQIGGKTLTYAYNLLKGQTNRDRQAISLSDVGPKITAIWDEVLKTGGSDVINAYTDLLLTKLNQTADVMPKDGKLSLSRNSTRKIWIRMGETNKDHDGRLPFYFVAGPGSNDAHIIRYHLNRNPVAIDRVLWNILRKQVKCLTVEEERQNRFEDAQPVQVQDTQFARHVDWILRCLTQSHPATQTIEHTFVEADGLGLEMVLSGNKWRIDQKWQDFTRAHDHGFHSGCENAEPTPSDLFSCDHVAEWLWETGISHAIGGDPRSEIAINGDTLKGMSRFKLRQMPRGVSCVQTERRGELAVH</sequence>
<accession>A0A6A5Z2N4</accession>
<dbReference type="Proteomes" id="UP000799770">
    <property type="component" value="Unassembled WGS sequence"/>
</dbReference>
<proteinExistence type="predicted"/>
<feature type="compositionally biased region" description="Acidic residues" evidence="1">
    <location>
        <begin position="19"/>
        <end position="30"/>
    </location>
</feature>
<dbReference type="EMBL" id="ML977328">
    <property type="protein sequence ID" value="KAF2113273.1"/>
    <property type="molecule type" value="Genomic_DNA"/>
</dbReference>
<evidence type="ECO:0000313" key="2">
    <source>
        <dbReference type="EMBL" id="KAF2113273.1"/>
    </source>
</evidence>
<reference evidence="2" key="1">
    <citation type="journal article" date="2020" name="Stud. Mycol.">
        <title>101 Dothideomycetes genomes: a test case for predicting lifestyles and emergence of pathogens.</title>
        <authorList>
            <person name="Haridas S."/>
            <person name="Albert R."/>
            <person name="Binder M."/>
            <person name="Bloem J."/>
            <person name="Labutti K."/>
            <person name="Salamov A."/>
            <person name="Andreopoulos B."/>
            <person name="Baker S."/>
            <person name="Barry K."/>
            <person name="Bills G."/>
            <person name="Bluhm B."/>
            <person name="Cannon C."/>
            <person name="Castanera R."/>
            <person name="Culley D."/>
            <person name="Daum C."/>
            <person name="Ezra D."/>
            <person name="Gonzalez J."/>
            <person name="Henrissat B."/>
            <person name="Kuo A."/>
            <person name="Liang C."/>
            <person name="Lipzen A."/>
            <person name="Lutzoni F."/>
            <person name="Magnuson J."/>
            <person name="Mondo S."/>
            <person name="Nolan M."/>
            <person name="Ohm R."/>
            <person name="Pangilinan J."/>
            <person name="Park H.-J."/>
            <person name="Ramirez L."/>
            <person name="Alfaro M."/>
            <person name="Sun H."/>
            <person name="Tritt A."/>
            <person name="Yoshinaga Y."/>
            <person name="Zwiers L.-H."/>
            <person name="Turgeon B."/>
            <person name="Goodwin S."/>
            <person name="Spatafora J."/>
            <person name="Crous P."/>
            <person name="Grigoriev I."/>
        </authorList>
    </citation>
    <scope>NUCLEOTIDE SEQUENCE</scope>
    <source>
        <strain evidence="2">CBS 627.86</strain>
    </source>
</reference>
<evidence type="ECO:0000256" key="1">
    <source>
        <dbReference type="SAM" id="MobiDB-lite"/>
    </source>
</evidence>
<dbReference type="AlphaFoldDB" id="A0A6A5Z2N4"/>
<organism evidence="2 3">
    <name type="scientific">Lophiotrema nucula</name>
    <dbReference type="NCBI Taxonomy" id="690887"/>
    <lineage>
        <taxon>Eukaryota</taxon>
        <taxon>Fungi</taxon>
        <taxon>Dikarya</taxon>
        <taxon>Ascomycota</taxon>
        <taxon>Pezizomycotina</taxon>
        <taxon>Dothideomycetes</taxon>
        <taxon>Pleosporomycetidae</taxon>
        <taxon>Pleosporales</taxon>
        <taxon>Lophiotremataceae</taxon>
        <taxon>Lophiotrema</taxon>
    </lineage>
</organism>
<feature type="region of interest" description="Disordered" evidence="1">
    <location>
        <begin position="15"/>
        <end position="49"/>
    </location>
</feature>
<dbReference type="OrthoDB" id="3796530at2759"/>